<comment type="cofactor">
    <cofactor evidence="4">
        <name>heme</name>
        <dbReference type="ChEBI" id="CHEBI:30413"/>
    </cofactor>
</comment>
<keyword evidence="4 5" id="KW-0349">Heme</keyword>
<proteinExistence type="inferred from homology"/>
<keyword evidence="5" id="KW-0560">Oxidoreductase</keyword>
<dbReference type="GO" id="GO:0020037">
    <property type="term" value="F:heme binding"/>
    <property type="evidence" value="ECO:0007669"/>
    <property type="project" value="InterPro"/>
</dbReference>
<keyword evidence="2 4" id="KW-0479">Metal-binding</keyword>
<dbReference type="PANTHER" id="PTHR24300">
    <property type="entry name" value="CYTOCHROME P450 508A4-RELATED"/>
    <property type="match status" value="1"/>
</dbReference>
<evidence type="ECO:0000256" key="4">
    <source>
        <dbReference type="PIRSR" id="PIRSR602401-1"/>
    </source>
</evidence>
<dbReference type="Proteomes" id="UP001152320">
    <property type="component" value="Chromosome 22"/>
</dbReference>
<dbReference type="GO" id="GO:0006082">
    <property type="term" value="P:organic acid metabolic process"/>
    <property type="evidence" value="ECO:0007669"/>
    <property type="project" value="TreeGrafter"/>
</dbReference>
<dbReference type="PRINTS" id="PR00463">
    <property type="entry name" value="EP450I"/>
</dbReference>
<protein>
    <submittedName>
        <fullName evidence="6">Cytochrome P450 2D28</fullName>
    </submittedName>
</protein>
<feature type="binding site" description="axial binding residue" evidence="4">
    <location>
        <position position="294"/>
    </location>
    <ligand>
        <name>heme</name>
        <dbReference type="ChEBI" id="CHEBI:30413"/>
    </ligand>
    <ligandPart>
        <name>Fe</name>
        <dbReference type="ChEBI" id="CHEBI:18248"/>
    </ligandPart>
</feature>
<dbReference type="GO" id="GO:0016712">
    <property type="term" value="F:oxidoreductase activity, acting on paired donors, with incorporation or reduction of molecular oxygen, reduced flavin or flavoprotein as one donor, and incorporation of one atom of oxygen"/>
    <property type="evidence" value="ECO:0007669"/>
    <property type="project" value="TreeGrafter"/>
</dbReference>
<dbReference type="AlphaFoldDB" id="A0A9Q1BDF8"/>
<keyword evidence="3 4" id="KW-0408">Iron</keyword>
<keyword evidence="5" id="KW-0503">Monooxygenase</keyword>
<accession>A0A9Q1BDF8</accession>
<dbReference type="PROSITE" id="PS00086">
    <property type="entry name" value="CYTOCHROME_P450"/>
    <property type="match status" value="1"/>
</dbReference>
<comment type="caution">
    <text evidence="6">The sequence shown here is derived from an EMBL/GenBank/DDBJ whole genome shotgun (WGS) entry which is preliminary data.</text>
</comment>
<dbReference type="GO" id="GO:0005737">
    <property type="term" value="C:cytoplasm"/>
    <property type="evidence" value="ECO:0007669"/>
    <property type="project" value="TreeGrafter"/>
</dbReference>
<evidence type="ECO:0000256" key="1">
    <source>
        <dbReference type="ARBA" id="ARBA00010617"/>
    </source>
</evidence>
<evidence type="ECO:0000313" key="7">
    <source>
        <dbReference type="Proteomes" id="UP001152320"/>
    </source>
</evidence>
<dbReference type="GO" id="GO:0005506">
    <property type="term" value="F:iron ion binding"/>
    <property type="evidence" value="ECO:0007669"/>
    <property type="project" value="InterPro"/>
</dbReference>
<evidence type="ECO:0000313" key="6">
    <source>
        <dbReference type="EMBL" id="KAJ8021154.1"/>
    </source>
</evidence>
<dbReference type="InterPro" id="IPR002401">
    <property type="entry name" value="Cyt_P450_E_grp-I"/>
</dbReference>
<comment type="similarity">
    <text evidence="1 5">Belongs to the cytochrome P450 family.</text>
</comment>
<sequence length="352" mass="39381">MTKKFNFPPGPYGLPVIANLPAILSSNPTEYFTKCSHKFGDIYNLRFGQRRVCILSSTDLVREVFNSKNAQDRVTNVAYYKVFGKNAHGVAFSSKDPWKDSRRFILGLFRDLGVGRGVFESKVTSEAELVKKLAEGINRKEVDLKQKFFWAVGNITCGIVFGKQYDYNDPTLKQFINFVDVFPKVSGPGALVLTSPFLCALPFGPGYKAAVIHETLRISNVAPLGIPHVTDKDIKLSGFDIPKGTTIAANMTAILMNDKIFKNPDKVNPDRFIKNGVFEESSHVIPFSTGTRVCIGEKLARMELLIFLAHLLFRYSFKPPKDVTMPRILDGVEYAVARCPMPYSVVKSERYA</sequence>
<dbReference type="InterPro" id="IPR017972">
    <property type="entry name" value="Cyt_P450_CS"/>
</dbReference>
<dbReference type="InterPro" id="IPR001128">
    <property type="entry name" value="Cyt_P450"/>
</dbReference>
<dbReference type="Pfam" id="PF00067">
    <property type="entry name" value="p450"/>
    <property type="match status" value="2"/>
</dbReference>
<evidence type="ECO:0000256" key="5">
    <source>
        <dbReference type="RuleBase" id="RU000461"/>
    </source>
</evidence>
<dbReference type="EMBL" id="JAIZAY010000022">
    <property type="protein sequence ID" value="KAJ8021154.1"/>
    <property type="molecule type" value="Genomic_DNA"/>
</dbReference>
<gene>
    <name evidence="6" type="ORF">HOLleu_40943</name>
</gene>
<dbReference type="PRINTS" id="PR00385">
    <property type="entry name" value="P450"/>
</dbReference>
<dbReference type="SUPFAM" id="SSF48264">
    <property type="entry name" value="Cytochrome P450"/>
    <property type="match status" value="1"/>
</dbReference>
<name>A0A9Q1BDF8_HOLLE</name>
<organism evidence="6 7">
    <name type="scientific">Holothuria leucospilota</name>
    <name type="common">Black long sea cucumber</name>
    <name type="synonym">Mertensiothuria leucospilota</name>
    <dbReference type="NCBI Taxonomy" id="206669"/>
    <lineage>
        <taxon>Eukaryota</taxon>
        <taxon>Metazoa</taxon>
        <taxon>Echinodermata</taxon>
        <taxon>Eleutherozoa</taxon>
        <taxon>Echinozoa</taxon>
        <taxon>Holothuroidea</taxon>
        <taxon>Aspidochirotacea</taxon>
        <taxon>Aspidochirotida</taxon>
        <taxon>Holothuriidae</taxon>
        <taxon>Holothuria</taxon>
    </lineage>
</organism>
<dbReference type="InterPro" id="IPR036396">
    <property type="entry name" value="Cyt_P450_sf"/>
</dbReference>
<reference evidence="6" key="1">
    <citation type="submission" date="2021-10" db="EMBL/GenBank/DDBJ databases">
        <title>Tropical sea cucumber genome reveals ecological adaptation and Cuvierian tubules defense mechanism.</title>
        <authorList>
            <person name="Chen T."/>
        </authorList>
    </citation>
    <scope>NUCLEOTIDE SEQUENCE</scope>
    <source>
        <strain evidence="6">Nanhai2018</strain>
        <tissue evidence="6">Muscle</tissue>
    </source>
</reference>
<evidence type="ECO:0000256" key="3">
    <source>
        <dbReference type="ARBA" id="ARBA00023004"/>
    </source>
</evidence>
<dbReference type="InterPro" id="IPR050182">
    <property type="entry name" value="Cytochrome_P450_fam2"/>
</dbReference>
<keyword evidence="7" id="KW-1185">Reference proteome</keyword>
<dbReference type="OrthoDB" id="2789670at2759"/>
<dbReference type="GO" id="GO:0006805">
    <property type="term" value="P:xenobiotic metabolic process"/>
    <property type="evidence" value="ECO:0007669"/>
    <property type="project" value="TreeGrafter"/>
</dbReference>
<dbReference type="Gene3D" id="1.10.630.10">
    <property type="entry name" value="Cytochrome P450"/>
    <property type="match status" value="2"/>
</dbReference>
<evidence type="ECO:0000256" key="2">
    <source>
        <dbReference type="ARBA" id="ARBA00022723"/>
    </source>
</evidence>
<dbReference type="PANTHER" id="PTHR24300:SF375">
    <property type="entry name" value="CYTOCHROME P450 FAMILY"/>
    <property type="match status" value="1"/>
</dbReference>